<dbReference type="Proteomes" id="UP000799421">
    <property type="component" value="Unassembled WGS sequence"/>
</dbReference>
<sequence>MTQQHWQVSSLSPKRLYLILYNLVSSFLWSIVLSRAASFALTKGFNHTYQGVGEFTKWTQTLAVLEILHAALGIVRAPLMTTVMQVASRLLLVWGICHNFPQVPASSLAYTTMLVAWSLTEVVRYSYFAINLSSGNVPAFLTWARYNAFFALYPLGISSECWLVGKSIGPAAALNPVNRWLLWAVLAIYIPGSYFLYTHMMAQRKKVMRAQVKQA</sequence>
<comment type="catalytic activity">
    <reaction evidence="13 14">
        <text>a very-long-chain (3R)-3-hydroxyacyl-CoA = a very-long-chain (2E)-enoyl-CoA + H2O</text>
        <dbReference type="Rhea" id="RHEA:45812"/>
        <dbReference type="ChEBI" id="CHEBI:15377"/>
        <dbReference type="ChEBI" id="CHEBI:83728"/>
        <dbReference type="ChEBI" id="CHEBI:85440"/>
        <dbReference type="EC" id="4.2.1.134"/>
    </reaction>
</comment>
<evidence type="ECO:0000256" key="8">
    <source>
        <dbReference type="ARBA" id="ARBA00022989"/>
    </source>
</evidence>
<evidence type="ECO:0000256" key="11">
    <source>
        <dbReference type="ARBA" id="ARBA00023160"/>
    </source>
</evidence>
<proteinExistence type="inferred from homology"/>
<evidence type="ECO:0000256" key="2">
    <source>
        <dbReference type="ARBA" id="ARBA00005194"/>
    </source>
</evidence>
<keyword evidence="8 14" id="KW-1133">Transmembrane helix</keyword>
<comment type="pathway">
    <text evidence="2 14">Lipid metabolism; fatty acid biosynthesis.</text>
</comment>
<dbReference type="PANTHER" id="PTHR11035">
    <property type="entry name" value="VERY-LONG-CHAIN (3R)-3-HYDROXYACYL-COA DEHYDRATASE"/>
    <property type="match status" value="1"/>
</dbReference>
<keyword evidence="14" id="KW-0256">Endoplasmic reticulum</keyword>
<keyword evidence="7 14" id="KW-0276">Fatty acid metabolism</keyword>
<evidence type="ECO:0000313" key="15">
    <source>
        <dbReference type="EMBL" id="KAF2861208.1"/>
    </source>
</evidence>
<evidence type="ECO:0000256" key="12">
    <source>
        <dbReference type="ARBA" id="ARBA00023239"/>
    </source>
</evidence>
<keyword evidence="12 14" id="KW-0456">Lyase</keyword>
<dbReference type="PANTHER" id="PTHR11035:SF3">
    <property type="entry name" value="VERY-LONG-CHAIN (3R)-3-HYDROXYACYL-COA DEHYDRATASE"/>
    <property type="match status" value="1"/>
</dbReference>
<evidence type="ECO:0000256" key="1">
    <source>
        <dbReference type="ARBA" id="ARBA00004141"/>
    </source>
</evidence>
<keyword evidence="10 14" id="KW-0472">Membrane</keyword>
<accession>A0A6A7C3B9</accession>
<dbReference type="Pfam" id="PF04387">
    <property type="entry name" value="PTPLA"/>
    <property type="match status" value="1"/>
</dbReference>
<dbReference type="GO" id="GO:0005789">
    <property type="term" value="C:endoplasmic reticulum membrane"/>
    <property type="evidence" value="ECO:0007669"/>
    <property type="project" value="UniProtKB-SubCell"/>
</dbReference>
<comment type="caution">
    <text evidence="14">Lacks conserved residue(s) required for the propagation of feature annotation.</text>
</comment>
<organism evidence="15 16">
    <name type="scientific">Piedraia hortae CBS 480.64</name>
    <dbReference type="NCBI Taxonomy" id="1314780"/>
    <lineage>
        <taxon>Eukaryota</taxon>
        <taxon>Fungi</taxon>
        <taxon>Dikarya</taxon>
        <taxon>Ascomycota</taxon>
        <taxon>Pezizomycotina</taxon>
        <taxon>Dothideomycetes</taxon>
        <taxon>Dothideomycetidae</taxon>
        <taxon>Capnodiales</taxon>
        <taxon>Piedraiaceae</taxon>
        <taxon>Piedraia</taxon>
    </lineage>
</organism>
<dbReference type="GO" id="GO:0030497">
    <property type="term" value="P:fatty acid elongation"/>
    <property type="evidence" value="ECO:0007669"/>
    <property type="project" value="TreeGrafter"/>
</dbReference>
<comment type="function">
    <text evidence="14">Catalyzes the third of the four reactions of the long-chain fatty acids elongation cycle. This endoplasmic reticulum-bound enzymatic process, allows the addition of two carbons to the chain of long- and very long-chain fatty acids/VLCFAs per cycle. This enzyme catalyzes the dehydration of the 3-hydroxyacyl-CoA intermediate into trans-2,3-enoyl-CoA, within each cycle of fatty acid elongation. Thereby, it participates to the production of VLCFAs of different chain lengths that are involved in multiple biological processes as precursors of membrane lipids and lipid mediators.</text>
</comment>
<keyword evidence="11 14" id="KW-0275">Fatty acid biosynthesis</keyword>
<dbReference type="EC" id="4.2.1.134" evidence="4 14"/>
<evidence type="ECO:0000256" key="4">
    <source>
        <dbReference type="ARBA" id="ARBA00013122"/>
    </source>
</evidence>
<feature type="transmembrane region" description="Helical" evidence="14">
    <location>
        <begin position="58"/>
        <end position="79"/>
    </location>
</feature>
<evidence type="ECO:0000256" key="3">
    <source>
        <dbReference type="ARBA" id="ARBA00007811"/>
    </source>
</evidence>
<evidence type="ECO:0000256" key="10">
    <source>
        <dbReference type="ARBA" id="ARBA00023136"/>
    </source>
</evidence>
<evidence type="ECO:0000313" key="16">
    <source>
        <dbReference type="Proteomes" id="UP000799421"/>
    </source>
</evidence>
<evidence type="ECO:0000256" key="5">
    <source>
        <dbReference type="ARBA" id="ARBA00022516"/>
    </source>
</evidence>
<dbReference type="OrthoDB" id="46988at2759"/>
<name>A0A6A7C3B9_9PEZI</name>
<keyword evidence="16" id="KW-1185">Reference proteome</keyword>
<reference evidence="15" key="1">
    <citation type="journal article" date="2020" name="Stud. Mycol.">
        <title>101 Dothideomycetes genomes: a test case for predicting lifestyles and emergence of pathogens.</title>
        <authorList>
            <person name="Haridas S."/>
            <person name="Albert R."/>
            <person name="Binder M."/>
            <person name="Bloem J."/>
            <person name="Labutti K."/>
            <person name="Salamov A."/>
            <person name="Andreopoulos B."/>
            <person name="Baker S."/>
            <person name="Barry K."/>
            <person name="Bills G."/>
            <person name="Bluhm B."/>
            <person name="Cannon C."/>
            <person name="Castanera R."/>
            <person name="Culley D."/>
            <person name="Daum C."/>
            <person name="Ezra D."/>
            <person name="Gonzalez J."/>
            <person name="Henrissat B."/>
            <person name="Kuo A."/>
            <person name="Liang C."/>
            <person name="Lipzen A."/>
            <person name="Lutzoni F."/>
            <person name="Magnuson J."/>
            <person name="Mondo S."/>
            <person name="Nolan M."/>
            <person name="Ohm R."/>
            <person name="Pangilinan J."/>
            <person name="Park H.-J."/>
            <person name="Ramirez L."/>
            <person name="Alfaro M."/>
            <person name="Sun H."/>
            <person name="Tritt A."/>
            <person name="Yoshinaga Y."/>
            <person name="Zwiers L.-H."/>
            <person name="Turgeon B."/>
            <person name="Goodwin S."/>
            <person name="Spatafora J."/>
            <person name="Crous P."/>
            <person name="Grigoriev I."/>
        </authorList>
    </citation>
    <scope>NUCLEOTIDE SEQUENCE</scope>
    <source>
        <strain evidence="15">CBS 480.64</strain>
    </source>
</reference>
<dbReference type="GO" id="GO:0102158">
    <property type="term" value="F:very-long-chain (3R)-3-hydroxyacyl-CoA dehydratase activity"/>
    <property type="evidence" value="ECO:0007669"/>
    <property type="project" value="UniProtKB-EC"/>
</dbReference>
<keyword evidence="5 14" id="KW-0444">Lipid biosynthesis</keyword>
<feature type="transmembrane region" description="Helical" evidence="14">
    <location>
        <begin position="180"/>
        <end position="197"/>
    </location>
</feature>
<dbReference type="GO" id="GO:0042761">
    <property type="term" value="P:very long-chain fatty acid biosynthetic process"/>
    <property type="evidence" value="ECO:0007669"/>
    <property type="project" value="TreeGrafter"/>
</dbReference>
<evidence type="ECO:0000256" key="6">
    <source>
        <dbReference type="ARBA" id="ARBA00022692"/>
    </source>
</evidence>
<dbReference type="EMBL" id="MU005974">
    <property type="protein sequence ID" value="KAF2861208.1"/>
    <property type="molecule type" value="Genomic_DNA"/>
</dbReference>
<dbReference type="AlphaFoldDB" id="A0A6A7C3B9"/>
<dbReference type="InterPro" id="IPR007482">
    <property type="entry name" value="Tyr_Pase-like_PTPLA"/>
</dbReference>
<gene>
    <name evidence="15" type="ORF">K470DRAFT_215436</name>
</gene>
<comment type="subcellular location">
    <subcellularLocation>
        <location evidence="14">Endoplasmic reticulum membrane</location>
        <topology evidence="14">Multi-pass membrane protein</topology>
    </subcellularLocation>
    <subcellularLocation>
        <location evidence="1">Membrane</location>
        <topology evidence="1">Multi-pass membrane protein</topology>
    </subcellularLocation>
</comment>
<comment type="similarity">
    <text evidence="3 14">Belongs to the very long-chain fatty acids dehydratase HACD family.</text>
</comment>
<evidence type="ECO:0000256" key="14">
    <source>
        <dbReference type="RuleBase" id="RU363109"/>
    </source>
</evidence>
<dbReference type="UniPathway" id="UPA00094"/>
<keyword evidence="9 14" id="KW-0443">Lipid metabolism</keyword>
<evidence type="ECO:0000256" key="13">
    <source>
        <dbReference type="ARBA" id="ARBA00036671"/>
    </source>
</evidence>
<feature type="transmembrane region" description="Helical" evidence="14">
    <location>
        <begin position="125"/>
        <end position="143"/>
    </location>
</feature>
<dbReference type="GO" id="GO:0030148">
    <property type="term" value="P:sphingolipid biosynthetic process"/>
    <property type="evidence" value="ECO:0007669"/>
    <property type="project" value="TreeGrafter"/>
</dbReference>
<evidence type="ECO:0000256" key="9">
    <source>
        <dbReference type="ARBA" id="ARBA00023098"/>
    </source>
</evidence>
<protein>
    <recommendedName>
        <fullName evidence="4 14">Very-long-chain (3R)-3-hydroxyacyl-CoA dehydratase</fullName>
        <ecNumber evidence="4 14">4.2.1.134</ecNumber>
    </recommendedName>
</protein>
<evidence type="ECO:0000256" key="7">
    <source>
        <dbReference type="ARBA" id="ARBA00022832"/>
    </source>
</evidence>
<feature type="transmembrane region" description="Helical" evidence="14">
    <location>
        <begin position="16"/>
        <end position="38"/>
    </location>
</feature>
<keyword evidence="6 14" id="KW-0812">Transmembrane</keyword>